<keyword evidence="5" id="KW-1185">Reference proteome</keyword>
<evidence type="ECO:0000256" key="2">
    <source>
        <dbReference type="ARBA" id="ARBA00023315"/>
    </source>
</evidence>
<dbReference type="RefSeq" id="WP_115642022.1">
    <property type="nucleotide sequence ID" value="NZ_UFWZ01000001.1"/>
</dbReference>
<dbReference type="PROSITE" id="PS51186">
    <property type="entry name" value="GNAT"/>
    <property type="match status" value="1"/>
</dbReference>
<dbReference type="InterPro" id="IPR000182">
    <property type="entry name" value="GNAT_dom"/>
</dbReference>
<dbReference type="InterPro" id="IPR050680">
    <property type="entry name" value="YpeA/RimI_acetyltransf"/>
</dbReference>
<dbReference type="SUPFAM" id="SSF55729">
    <property type="entry name" value="Acyl-CoA N-acyltransferases (Nat)"/>
    <property type="match status" value="1"/>
</dbReference>
<feature type="domain" description="N-acetyltransferase" evidence="3">
    <location>
        <begin position="12"/>
        <end position="149"/>
    </location>
</feature>
<evidence type="ECO:0000313" key="5">
    <source>
        <dbReference type="Proteomes" id="UP000254664"/>
    </source>
</evidence>
<evidence type="ECO:0000256" key="1">
    <source>
        <dbReference type="ARBA" id="ARBA00022679"/>
    </source>
</evidence>
<dbReference type="Proteomes" id="UP000254664">
    <property type="component" value="Unassembled WGS sequence"/>
</dbReference>
<dbReference type="EMBL" id="UFWZ01000001">
    <property type="protein sequence ID" value="SUY48177.1"/>
    <property type="molecule type" value="Genomic_DNA"/>
</dbReference>
<evidence type="ECO:0000313" key="4">
    <source>
        <dbReference type="EMBL" id="SUY48177.1"/>
    </source>
</evidence>
<keyword evidence="2 4" id="KW-0012">Acyltransferase</keyword>
<keyword evidence="1 4" id="KW-0808">Transferase</keyword>
<dbReference type="OrthoDB" id="9127144at2"/>
<dbReference type="GO" id="GO:0004145">
    <property type="term" value="F:diamine N-acetyltransferase activity"/>
    <property type="evidence" value="ECO:0007669"/>
    <property type="project" value="UniProtKB-EC"/>
</dbReference>
<evidence type="ECO:0000259" key="3">
    <source>
        <dbReference type="PROSITE" id="PS51186"/>
    </source>
</evidence>
<dbReference type="InterPro" id="IPR016181">
    <property type="entry name" value="Acyl_CoA_acyltransferase"/>
</dbReference>
<organism evidence="4 5">
    <name type="scientific">Clostridium putrefaciens</name>
    <dbReference type="NCBI Taxonomy" id="99675"/>
    <lineage>
        <taxon>Bacteria</taxon>
        <taxon>Bacillati</taxon>
        <taxon>Bacillota</taxon>
        <taxon>Clostridia</taxon>
        <taxon>Eubacteriales</taxon>
        <taxon>Clostridiaceae</taxon>
        <taxon>Clostridium</taxon>
    </lineage>
</organism>
<dbReference type="Pfam" id="PF00583">
    <property type="entry name" value="Acetyltransf_1"/>
    <property type="match status" value="1"/>
</dbReference>
<dbReference type="CDD" id="cd04301">
    <property type="entry name" value="NAT_SF"/>
    <property type="match status" value="1"/>
</dbReference>
<dbReference type="EC" id="2.3.1.57" evidence="4"/>
<sequence length="149" mass="17255">MKLIDINKDNWLKVVSLTTNKGDMPTLCEEFVASNVLSIVQAQYENSWTKKAIEDDGEIIGFTMYGFDEEESYFELCRIMIDKRFQGRGYGSKAMNLVIDEMKKLDGCKEIYLSTDPQNEIGKHIYEKLGFINTGKIIDDEELFCLKFY</sequence>
<dbReference type="PANTHER" id="PTHR43420">
    <property type="entry name" value="ACETYLTRANSFERASE"/>
    <property type="match status" value="1"/>
</dbReference>
<gene>
    <name evidence="4" type="primary">bltD_2</name>
    <name evidence="4" type="ORF">NCTC9836_02553</name>
</gene>
<proteinExistence type="predicted"/>
<protein>
    <submittedName>
        <fullName evidence="4">GNAT family acetyltransferase</fullName>
        <ecNumber evidence="4">2.3.1.57</ecNumber>
    </submittedName>
</protein>
<accession>A0A381JCP2</accession>
<dbReference type="Gene3D" id="3.40.630.30">
    <property type="match status" value="1"/>
</dbReference>
<dbReference type="AlphaFoldDB" id="A0A381JCP2"/>
<reference evidence="4 5" key="1">
    <citation type="submission" date="2018-06" db="EMBL/GenBank/DDBJ databases">
        <authorList>
            <consortium name="Pathogen Informatics"/>
            <person name="Doyle S."/>
        </authorList>
    </citation>
    <scope>NUCLEOTIDE SEQUENCE [LARGE SCALE GENOMIC DNA]</scope>
    <source>
        <strain evidence="4 5">NCTC9836</strain>
    </source>
</reference>
<name>A0A381JCP2_9CLOT</name>
<dbReference type="PANTHER" id="PTHR43420:SF47">
    <property type="entry name" value="N-ACETYLTRANSFERASE DOMAIN-CONTAINING PROTEIN"/>
    <property type="match status" value="1"/>
</dbReference>